<dbReference type="Proteomes" id="UP000078237">
    <property type="component" value="Unassembled WGS sequence"/>
</dbReference>
<dbReference type="VEuPathDB" id="FungiDB:MMYC01_208647"/>
<accession>A0A175VVK0</accession>
<feature type="non-terminal residue" evidence="2">
    <location>
        <position position="387"/>
    </location>
</feature>
<reference evidence="2" key="2">
    <citation type="submission" date="2015-06" db="EMBL/GenBank/DDBJ databases">
        <authorList>
            <person name="Hoefler B.C."/>
            <person name="Straight P.D."/>
        </authorList>
    </citation>
    <scope>NUCLEOTIDE SEQUENCE [LARGE SCALE GENOMIC DNA]</scope>
    <source>
        <strain evidence="2">Mm55</strain>
    </source>
</reference>
<dbReference type="EMBL" id="LCTW02000282">
    <property type="protein sequence ID" value="KXX75267.1"/>
    <property type="molecule type" value="Genomic_DNA"/>
</dbReference>
<reference evidence="3" key="1">
    <citation type="submission" date="2015-06" db="EMBL/GenBank/DDBJ databases">
        <authorList>
            <person name="van de Sande W.W.J."/>
        </authorList>
    </citation>
    <scope>NUCLEOTIDE SEQUENCE [LARGE SCALE GENOMIC DNA]</scope>
    <source>
        <strain evidence="3">mm55</strain>
    </source>
</reference>
<dbReference type="EMBL" id="LCTW02000282">
    <property type="protein sequence ID" value="KXX75275.1"/>
    <property type="molecule type" value="Genomic_DNA"/>
</dbReference>
<sequence length="387" mass="42316">MGSLDTDAAITIHISSYNVELPELRHGCWQQLFDCGVVAAALTQLDQTQSSRGKGLKIPFDLLMQISAVEFPINIQGRMILVGYQTALLPVSSGADYVQFHLEVSQKDQINPYLLHQSALCLDWNEGSIADFRTKDCYLGWCKSARVFLGTKRLFPSQTIFTDAPEKSRSLKLEGVSAGILAASTAPLQAGGSIQANFRFHTNRLSFTASTVFSQMLRNTSMEMALLYDVATKRSWIVPKLSLLLHMCHVWRAVYGDKGHQNQSDAVPFVEPYSDITTVVEALENRGDMAVCGQGSDALSLRTLLIGFNINLLLCIKNTDPPRRRGLYGFDIMEVVMEPGRGSCMRKVQLGVSGEAWLPLASSVDTIVMCADIGDVVCAFPPGGGPG</sequence>
<dbReference type="OrthoDB" id="5150002at2759"/>
<evidence type="ECO:0000313" key="1">
    <source>
        <dbReference type="EMBL" id="KXX75267.1"/>
    </source>
</evidence>
<evidence type="ECO:0000313" key="3">
    <source>
        <dbReference type="Proteomes" id="UP000078237"/>
    </source>
</evidence>
<dbReference type="AlphaFoldDB" id="A0A175VVK0"/>
<protein>
    <submittedName>
        <fullName evidence="2">Uncharacterized protein</fullName>
    </submittedName>
</protein>
<proteinExistence type="predicted"/>
<evidence type="ECO:0000313" key="2">
    <source>
        <dbReference type="EMBL" id="KXX75275.1"/>
    </source>
</evidence>
<dbReference type="STRING" id="100816.A0A175VVK0"/>
<organism evidence="2 3">
    <name type="scientific">Madurella mycetomatis</name>
    <dbReference type="NCBI Taxonomy" id="100816"/>
    <lineage>
        <taxon>Eukaryota</taxon>
        <taxon>Fungi</taxon>
        <taxon>Dikarya</taxon>
        <taxon>Ascomycota</taxon>
        <taxon>Pezizomycotina</taxon>
        <taxon>Sordariomycetes</taxon>
        <taxon>Sordariomycetidae</taxon>
        <taxon>Sordariales</taxon>
        <taxon>Sordariales incertae sedis</taxon>
        <taxon>Madurella</taxon>
    </lineage>
</organism>
<keyword evidence="3" id="KW-1185">Reference proteome</keyword>
<reference evidence="2 3" key="3">
    <citation type="submission" date="2016-01" db="EMBL/GenBank/DDBJ databases">
        <title>Madurella mycetomatis genome sequencing.</title>
        <authorList>
            <person name="Van De Sande W."/>
        </authorList>
    </citation>
    <scope>NUCLEOTIDE SEQUENCE [LARGE SCALE GENOMIC DNA]</scope>
    <source>
        <strain evidence="3">mm55</strain>
        <strain evidence="2">Mm55</strain>
    </source>
</reference>
<name>A0A175VVK0_9PEZI</name>
<comment type="caution">
    <text evidence="2">The sequence shown here is derived from an EMBL/GenBank/DDBJ whole genome shotgun (WGS) entry which is preliminary data.</text>
</comment>
<dbReference type="VEuPathDB" id="FungiDB:MMYC01_208634"/>
<gene>
    <name evidence="1" type="ORF">MMYC01_208634</name>
    <name evidence="2" type="ORF">MMYC01_208647</name>
</gene>